<evidence type="ECO:0000313" key="3">
    <source>
        <dbReference type="EMBL" id="KAG9194140.1"/>
    </source>
</evidence>
<comment type="caution">
    <text evidence="3">The sequence shown here is derived from an EMBL/GenBank/DDBJ whole genome shotgun (WGS) entry which is preliminary data.</text>
</comment>
<dbReference type="Proteomes" id="UP001199106">
    <property type="component" value="Unassembled WGS sequence"/>
</dbReference>
<reference evidence="3" key="1">
    <citation type="submission" date="2021-07" db="EMBL/GenBank/DDBJ databases">
        <title>Genome Resource of American Ginseng Black Spot Pathogen Alternaria panax.</title>
        <authorList>
            <person name="Qiu C."/>
            <person name="Wang W."/>
            <person name="Liu Z."/>
        </authorList>
    </citation>
    <scope>NUCLEOTIDE SEQUENCE</scope>
    <source>
        <strain evidence="3">BNCC115425</strain>
    </source>
</reference>
<keyword evidence="2" id="KW-0812">Transmembrane</keyword>
<protein>
    <submittedName>
        <fullName evidence="3">Uncharacterized protein</fullName>
    </submittedName>
</protein>
<evidence type="ECO:0000313" key="4">
    <source>
        <dbReference type="Proteomes" id="UP001199106"/>
    </source>
</evidence>
<feature type="transmembrane region" description="Helical" evidence="2">
    <location>
        <begin position="58"/>
        <end position="82"/>
    </location>
</feature>
<keyword evidence="2" id="KW-1133">Transmembrane helix</keyword>
<gene>
    <name evidence="3" type="ORF">G6011_04175</name>
</gene>
<evidence type="ECO:0000256" key="2">
    <source>
        <dbReference type="SAM" id="Phobius"/>
    </source>
</evidence>
<sequence length="519" mass="59176">MKTQTQFSAVRQDPDDDGGRSVELFTMTDHHSNTRSDAPRQWSRTDRKANFQEKWSPFPWRVTSILLALPLALAGIIGLATAAETVSQSYIRGQDCYPNGLWKEASGATWRIMDSSYFFTPNLSFGAMTFTQVKVIDIAWDLIIGRGGQLLLAWTNYRVFNEWLVYHMEMHHTSYKLYAAVAFETTTMGTLGVLGKEFLAFGAGTWKRLFRWLAILSMLLSTLYVIAFPTLMAAMTGYIATSQPYIEDFDKNLLEWSQVKEVAYIINDAHRLDGFNGPLIATTDDEPLVDAIRNHMKQFENWTITIEIDNVPEATRGFNITNGTRNSNLTCNFELEGVKTPLLVSLEIATFRTEYFGLKSGNRLSENPGYQYTFEKRPDTNHSYNATYLLENGSCKPSETYQWGFSYIFLFMVSIFNFVWVCIMVGMWFDTRRGSRMYRSGRRPGLLRSIMDYSAAIREELGTEADYLEEDDLRKRLTQSNGALIVDKAELRVTRTTTSSGVETKEGGWKRSLTKGSTF</sequence>
<dbReference type="AlphaFoldDB" id="A0AAD4NUQ2"/>
<feature type="region of interest" description="Disordered" evidence="1">
    <location>
        <begin position="1"/>
        <end position="45"/>
    </location>
</feature>
<proteinExistence type="predicted"/>
<evidence type="ECO:0000256" key="1">
    <source>
        <dbReference type="SAM" id="MobiDB-lite"/>
    </source>
</evidence>
<organism evidence="3 4">
    <name type="scientific">Alternaria panax</name>
    <dbReference type="NCBI Taxonomy" id="48097"/>
    <lineage>
        <taxon>Eukaryota</taxon>
        <taxon>Fungi</taxon>
        <taxon>Dikarya</taxon>
        <taxon>Ascomycota</taxon>
        <taxon>Pezizomycotina</taxon>
        <taxon>Dothideomycetes</taxon>
        <taxon>Pleosporomycetidae</taxon>
        <taxon>Pleosporales</taxon>
        <taxon>Pleosporineae</taxon>
        <taxon>Pleosporaceae</taxon>
        <taxon>Alternaria</taxon>
        <taxon>Alternaria sect. Panax</taxon>
    </lineage>
</organism>
<keyword evidence="4" id="KW-1185">Reference proteome</keyword>
<feature type="transmembrane region" description="Helical" evidence="2">
    <location>
        <begin position="407"/>
        <end position="429"/>
    </location>
</feature>
<dbReference type="EMBL" id="JAANER010000002">
    <property type="protein sequence ID" value="KAG9194140.1"/>
    <property type="molecule type" value="Genomic_DNA"/>
</dbReference>
<name>A0AAD4NUQ2_9PLEO</name>
<feature type="region of interest" description="Disordered" evidence="1">
    <location>
        <begin position="497"/>
        <end position="519"/>
    </location>
</feature>
<accession>A0AAD4NUQ2</accession>
<feature type="compositionally biased region" description="Basic and acidic residues" evidence="1">
    <location>
        <begin position="28"/>
        <end position="45"/>
    </location>
</feature>
<feature type="transmembrane region" description="Helical" evidence="2">
    <location>
        <begin position="212"/>
        <end position="240"/>
    </location>
</feature>
<keyword evidence="2" id="KW-0472">Membrane</keyword>